<name>A0A922IAF0_DERFA</name>
<dbReference type="EMBL" id="ASGP02000001">
    <property type="protein sequence ID" value="KAH9527173.1"/>
    <property type="molecule type" value="Genomic_DNA"/>
</dbReference>
<evidence type="ECO:0000313" key="2">
    <source>
        <dbReference type="EMBL" id="KAH9527173.1"/>
    </source>
</evidence>
<sequence length="172" mass="19013">MEQEEEEEKEIMVVYNQTRTTSFSIHNELPNIVISSDVGFGFCKNALSNATRVLVSILVRFLRLRPLNESTDGIAHPLDDPLVDDPVPEIPDIPCPLPLPGCNDPEPLNNPDAIEPPLAPPTPPLLPPFPNTDPPGLFNEASASSSHRCNNGFNLHIFLKLRFNASKREMVV</sequence>
<evidence type="ECO:0000313" key="3">
    <source>
        <dbReference type="Proteomes" id="UP000790347"/>
    </source>
</evidence>
<gene>
    <name evidence="2" type="primary">B4GALT3_1</name>
    <name evidence="2" type="ORF">DERF_001212</name>
</gene>
<proteinExistence type="predicted"/>
<dbReference type="Proteomes" id="UP000790347">
    <property type="component" value="Unassembled WGS sequence"/>
</dbReference>
<comment type="caution">
    <text evidence="2">The sequence shown here is derived from an EMBL/GenBank/DDBJ whole genome shotgun (WGS) entry which is preliminary data.</text>
</comment>
<evidence type="ECO:0000256" key="1">
    <source>
        <dbReference type="SAM" id="MobiDB-lite"/>
    </source>
</evidence>
<reference evidence="2" key="2">
    <citation type="journal article" date="2022" name="Res Sq">
        <title>Comparative Genomics Reveals Insights into the Divergent Evolution of Astigmatic Mites and Household Pest Adaptations.</title>
        <authorList>
            <person name="Xiong Q."/>
            <person name="Wan A.T.-Y."/>
            <person name="Liu X.-Y."/>
            <person name="Fung C.S.-H."/>
            <person name="Xiao X."/>
            <person name="Malainual N."/>
            <person name="Hou J."/>
            <person name="Wang L."/>
            <person name="Wang M."/>
            <person name="Yang K."/>
            <person name="Cui Y."/>
            <person name="Leung E."/>
            <person name="Nong W."/>
            <person name="Shin S.-K."/>
            <person name="Au S."/>
            <person name="Jeong K.Y."/>
            <person name="Chew F.T."/>
            <person name="Hui J."/>
            <person name="Leung T.F."/>
            <person name="Tungtrongchitr A."/>
            <person name="Zhong N."/>
            <person name="Liu Z."/>
            <person name="Tsui S."/>
        </authorList>
    </citation>
    <scope>NUCLEOTIDE SEQUENCE</scope>
    <source>
        <strain evidence="2">Derf</strain>
        <tissue evidence="2">Whole organism</tissue>
    </source>
</reference>
<feature type="region of interest" description="Disordered" evidence="1">
    <location>
        <begin position="99"/>
        <end position="143"/>
    </location>
</feature>
<feature type="compositionally biased region" description="Pro residues" evidence="1">
    <location>
        <begin position="117"/>
        <end position="133"/>
    </location>
</feature>
<keyword evidence="3" id="KW-1185">Reference proteome</keyword>
<accession>A0A922IAF0</accession>
<dbReference type="AlphaFoldDB" id="A0A922IAF0"/>
<reference evidence="2" key="1">
    <citation type="submission" date="2013-05" db="EMBL/GenBank/DDBJ databases">
        <authorList>
            <person name="Yim A.K.Y."/>
            <person name="Chan T.F."/>
            <person name="Ji K.M."/>
            <person name="Liu X.Y."/>
            <person name="Zhou J.W."/>
            <person name="Li R.Q."/>
            <person name="Yang K.Y."/>
            <person name="Li J."/>
            <person name="Li M."/>
            <person name="Law P.T.W."/>
            <person name="Wu Y.L."/>
            <person name="Cai Z.L."/>
            <person name="Qin H."/>
            <person name="Bao Y."/>
            <person name="Leung R.K.K."/>
            <person name="Ng P.K.S."/>
            <person name="Zou J."/>
            <person name="Zhong X.J."/>
            <person name="Ran P.X."/>
            <person name="Zhong N.S."/>
            <person name="Liu Z.G."/>
            <person name="Tsui S.K.W."/>
        </authorList>
    </citation>
    <scope>NUCLEOTIDE SEQUENCE</scope>
    <source>
        <strain evidence="2">Derf</strain>
        <tissue evidence="2">Whole organism</tissue>
    </source>
</reference>
<protein>
    <submittedName>
        <fullName evidence="2">Beta-1,4-galactosyltransferase 3</fullName>
    </submittedName>
</protein>
<organism evidence="2 3">
    <name type="scientific">Dermatophagoides farinae</name>
    <name type="common">American house dust mite</name>
    <dbReference type="NCBI Taxonomy" id="6954"/>
    <lineage>
        <taxon>Eukaryota</taxon>
        <taxon>Metazoa</taxon>
        <taxon>Ecdysozoa</taxon>
        <taxon>Arthropoda</taxon>
        <taxon>Chelicerata</taxon>
        <taxon>Arachnida</taxon>
        <taxon>Acari</taxon>
        <taxon>Acariformes</taxon>
        <taxon>Sarcoptiformes</taxon>
        <taxon>Astigmata</taxon>
        <taxon>Psoroptidia</taxon>
        <taxon>Analgoidea</taxon>
        <taxon>Pyroglyphidae</taxon>
        <taxon>Dermatophagoidinae</taxon>
        <taxon>Dermatophagoides</taxon>
    </lineage>
</organism>